<dbReference type="Pfam" id="PF01465">
    <property type="entry name" value="GRIP"/>
    <property type="match status" value="1"/>
</dbReference>
<feature type="coiled-coil region" evidence="5">
    <location>
        <begin position="417"/>
        <end position="500"/>
    </location>
</feature>
<organism evidence="8 9">
    <name type="scientific">Nezara viridula</name>
    <name type="common">Southern green stink bug</name>
    <name type="synonym">Cimex viridulus</name>
    <dbReference type="NCBI Taxonomy" id="85310"/>
    <lineage>
        <taxon>Eukaryota</taxon>
        <taxon>Metazoa</taxon>
        <taxon>Ecdysozoa</taxon>
        <taxon>Arthropoda</taxon>
        <taxon>Hexapoda</taxon>
        <taxon>Insecta</taxon>
        <taxon>Pterygota</taxon>
        <taxon>Neoptera</taxon>
        <taxon>Paraneoptera</taxon>
        <taxon>Hemiptera</taxon>
        <taxon>Heteroptera</taxon>
        <taxon>Panheteroptera</taxon>
        <taxon>Pentatomomorpha</taxon>
        <taxon>Pentatomoidea</taxon>
        <taxon>Pentatomidae</taxon>
        <taxon>Pentatominae</taxon>
        <taxon>Nezara</taxon>
    </lineage>
</organism>
<dbReference type="PROSITE" id="PS50913">
    <property type="entry name" value="GRIP"/>
    <property type="match status" value="1"/>
</dbReference>
<evidence type="ECO:0000256" key="6">
    <source>
        <dbReference type="SAM" id="MobiDB-lite"/>
    </source>
</evidence>
<evidence type="ECO:0000256" key="5">
    <source>
        <dbReference type="SAM" id="Coils"/>
    </source>
</evidence>
<name>A0A9P0HSB2_NEZVI</name>
<dbReference type="Gene3D" id="1.10.287.1490">
    <property type="match status" value="1"/>
</dbReference>
<dbReference type="PANTHER" id="PTHR18902">
    <property type="entry name" value="NUCLEAR MITOTIC APPARATUS PROTEIN 1-RELATED"/>
    <property type="match status" value="1"/>
</dbReference>
<keyword evidence="3" id="KW-0597">Phosphoprotein</keyword>
<feature type="coiled-coil region" evidence="5">
    <location>
        <begin position="27"/>
        <end position="187"/>
    </location>
</feature>
<dbReference type="SMART" id="SM00755">
    <property type="entry name" value="Grip"/>
    <property type="match status" value="1"/>
</dbReference>
<dbReference type="GO" id="GO:0005737">
    <property type="term" value="C:cytoplasm"/>
    <property type="evidence" value="ECO:0007669"/>
    <property type="project" value="UniProtKB-SubCell"/>
</dbReference>
<accession>A0A9P0HSB2</accession>
<dbReference type="OrthoDB" id="1926336at2759"/>
<evidence type="ECO:0000256" key="3">
    <source>
        <dbReference type="ARBA" id="ARBA00022553"/>
    </source>
</evidence>
<feature type="coiled-coil region" evidence="5">
    <location>
        <begin position="1126"/>
        <end position="1174"/>
    </location>
</feature>
<dbReference type="Proteomes" id="UP001152798">
    <property type="component" value="Chromosome 6"/>
</dbReference>
<feature type="domain" description="GRIP" evidence="7">
    <location>
        <begin position="1804"/>
        <end position="1854"/>
    </location>
</feature>
<feature type="coiled-coil region" evidence="5">
    <location>
        <begin position="216"/>
        <end position="355"/>
    </location>
</feature>
<dbReference type="InterPro" id="IPR051841">
    <property type="entry name" value="MT-Golgi_org_protein"/>
</dbReference>
<keyword evidence="2" id="KW-0963">Cytoplasm</keyword>
<dbReference type="EMBL" id="OV725082">
    <property type="protein sequence ID" value="CAH1406506.1"/>
    <property type="molecule type" value="Genomic_DNA"/>
</dbReference>
<dbReference type="Gene3D" id="1.10.220.60">
    <property type="entry name" value="GRIP domain"/>
    <property type="match status" value="1"/>
</dbReference>
<evidence type="ECO:0000256" key="1">
    <source>
        <dbReference type="ARBA" id="ARBA00004496"/>
    </source>
</evidence>
<sequence length="1873" mass="214935">MASQGSVGQKVPDEQTGLSQEKLIEKYKSALNIAQKAKNARDEAMKNCKLLQNENEQLKEKVSTVEKQYKTAEEMLAALTDQKLKLAMEIDDLKKEKRIYFEELKSKNNLEGEVENYKSEFKKLLKENEDIISTSEETITKMRKEHEELKKRNETLKQVCNNIQIEKSELEKNLNASNKKLSQFEDNQNLLNSILAKKYNTVVDEFKNWAAVIDSKEDSFAKLQLLEMENETLKSEKDKLNTSNQSLTKDKESMELEMVELNDRIKKICLELDAANADRDKMLNNLEKVSLETKRLIENSEVLTQELGLLKEERASMEHLINVLNNEKQSLLQIVAEKEADLTQLASELERLAEEKAISLVNSAQEANLRNLEDSNSENNTTQTSESTSEDSSEKERSVNIELLSLQNDLKAFSAEIESYKIIVKESEAKLQEALESISEKEQLLKSQQQIIIELRSKVDQMEGLQAAIANSLSGTKEQLVTALEELEDIDRLKDDLQQECLLKDEEFLVACHKLEIKEHFIKEIIDGMEGLRLELNNIHKIDSLEEEFDTENSQPEDYIKGLKKCMDAIICKMFHNYKNEIECLREIINEYQENNEALAIDNNKLSKQAKDLLNEQANFDSGLVVKLKTFKENLLHQVKEKQSVVASLEKEVSTLKDQLAEKDNIKEKVEADKNDLKSIHDKMVSETSLEIKTLSEKLRDTEMRYQQSISSFDANSELISNLKDEIKDLKDFIVSLENRVEDGNGRNSHLTHVIISLSSQFEKENKELKNLISVMNSTLLENINEVTTNVPTDQDDIKKGFSEIELHRSLMACLSNELDRLKECENLAKEEINSKLSVLNEENQQLSDKVKVMTEKTEELRSSISNIGKAFKVLIEFCSKNKVPFTSKELEQITELLPSDMKEISDNLKILDKIQSDLESNANKIIDLESLLKEKEDYIKSELGKKDSVIDNLKQEIDVLKDKVDNVSSLNDSLNSDLSNFKENLERLRSEYNREKDVLLDKNNKIQNELKDCKELLDFKSLELRENNRIWAGRFSSLKVALIGLNKTRKEIRNQFQSIESSFNSFLNGIKEPLQEKIELVVQNAVAASKAELIREMHQMNQALKERGEMISKLEFTITDCHTKMKQLTSVSEKLQSELVQVKTELRREEDAVKEKDQLIKQLEVEIEQLKENHESTAPDNDVLSTSTISKTEEHSRLKDVEDSFEDRYMKLKLIAVKLKKRAADLSLTLESERAKFGVEKADFQEKISSMSMAVKNAQKIQELFDESLDERDKLKKDNEQLKNTVEELKKNELGLNNKISTLESSNQSIPVMKKHIDSLNTNIKESKSEIQRLQMEIKAEVIKYEEMKKSANKFEATVQELTSQLEQAKQQGKNNTVLELEMKNYEKIIADLSSQLNIERSTIKSLKSENEALSNVKIGLHEQISILEKQIAVEQQRIQDAQDQLAIFQSRLEEKNTQIETLNSSIGELKKQLTEEKNKNEALTMEMSAVTSEYSKKEMAMLSKISSSQDEIRSLETSLQSTKQELATAKREIDHLNEEYESYKLRAQTILAKKKGDLVTHAEKEAKEECDRLKRECASLEERLDSAMSEIDTLNTRISSLNLEKARSEKKYDEIRTALQQKLVEHDVLSTEMYNLKMANEVAVEQLKAELTKKKNEYQAELSHHKKIIDDLMLEFKQKEEENVIKDKVDNSGYSLSNFPESILPSSEREDGEGSESVPSPKTRRHSGVVPLDVLLNSPDESKVIVLQEQVEKLQKDLGRSEVRARHLSSLLSEAEKDSARNLHQNKVLKEELRRLERALERQPHVANTEYLKNVIFKFVTLPNGDERSRLVPVLDTLLKFSPEETHKLCSVAKGEAQAGWGSYLQSWTGL</sequence>
<gene>
    <name evidence="8" type="ORF">NEZAVI_LOCUS14426</name>
</gene>
<reference evidence="8" key="1">
    <citation type="submission" date="2022-01" db="EMBL/GenBank/DDBJ databases">
        <authorList>
            <person name="King R."/>
        </authorList>
    </citation>
    <scope>NUCLEOTIDE SEQUENCE</scope>
</reference>
<feature type="region of interest" description="Disordered" evidence="6">
    <location>
        <begin position="369"/>
        <end position="396"/>
    </location>
</feature>
<keyword evidence="9" id="KW-1185">Reference proteome</keyword>
<feature type="compositionally biased region" description="Low complexity" evidence="6">
    <location>
        <begin position="377"/>
        <end position="387"/>
    </location>
</feature>
<evidence type="ECO:0000313" key="8">
    <source>
        <dbReference type="EMBL" id="CAH1406506.1"/>
    </source>
</evidence>
<feature type="coiled-coil region" evidence="5">
    <location>
        <begin position="1217"/>
        <end position="1684"/>
    </location>
</feature>
<protein>
    <recommendedName>
        <fullName evidence="7">GRIP domain-containing protein</fullName>
    </recommendedName>
</protein>
<dbReference type="InterPro" id="IPR000237">
    <property type="entry name" value="GRIP_dom"/>
</dbReference>
<comment type="subcellular location">
    <subcellularLocation>
        <location evidence="1">Cytoplasm</location>
    </subcellularLocation>
</comment>
<keyword evidence="4 5" id="KW-0175">Coiled coil</keyword>
<feature type="coiled-coil region" evidence="5">
    <location>
        <begin position="944"/>
        <end position="1024"/>
    </location>
</feature>
<dbReference type="PANTHER" id="PTHR18902:SF25">
    <property type="entry name" value="GRIP AND COILED-COIL DOMAIN-CONTAINING PROTEIN 2"/>
    <property type="match status" value="1"/>
</dbReference>
<evidence type="ECO:0000256" key="4">
    <source>
        <dbReference type="ARBA" id="ARBA00023054"/>
    </source>
</evidence>
<feature type="region of interest" description="Disordered" evidence="6">
    <location>
        <begin position="1698"/>
        <end position="1728"/>
    </location>
</feature>
<proteinExistence type="predicted"/>
<feature type="coiled-coil region" evidence="5">
    <location>
        <begin position="812"/>
        <end position="857"/>
    </location>
</feature>
<evidence type="ECO:0000313" key="9">
    <source>
        <dbReference type="Proteomes" id="UP001152798"/>
    </source>
</evidence>
<evidence type="ECO:0000256" key="2">
    <source>
        <dbReference type="ARBA" id="ARBA00022490"/>
    </source>
</evidence>
<evidence type="ECO:0000259" key="7">
    <source>
        <dbReference type="PROSITE" id="PS50913"/>
    </source>
</evidence>
<feature type="coiled-coil region" evidence="5">
    <location>
        <begin position="575"/>
        <end position="740"/>
    </location>
</feature>